<dbReference type="InterPro" id="IPR027417">
    <property type="entry name" value="P-loop_NTPase"/>
</dbReference>
<dbReference type="Proteomes" id="UP000228859">
    <property type="component" value="Unassembled WGS sequence"/>
</dbReference>
<evidence type="ECO:0000313" key="11">
    <source>
        <dbReference type="EMBL" id="DAB37985.1"/>
    </source>
</evidence>
<protein>
    <submittedName>
        <fullName evidence="11">ABC transporter ATP-binding protein</fullName>
    </submittedName>
</protein>
<dbReference type="SUPFAM" id="SSF52540">
    <property type="entry name" value="P-loop containing nucleoside triphosphate hydrolases"/>
    <property type="match status" value="1"/>
</dbReference>
<dbReference type="AlphaFoldDB" id="A0A2D3WDL7"/>
<dbReference type="GO" id="GO:0016887">
    <property type="term" value="F:ATP hydrolysis activity"/>
    <property type="evidence" value="ECO:0007669"/>
    <property type="project" value="InterPro"/>
</dbReference>
<evidence type="ECO:0000256" key="4">
    <source>
        <dbReference type="ARBA" id="ARBA00022475"/>
    </source>
</evidence>
<dbReference type="InterPro" id="IPR017871">
    <property type="entry name" value="ABC_transporter-like_CS"/>
</dbReference>
<evidence type="ECO:0000256" key="7">
    <source>
        <dbReference type="ARBA" id="ARBA00022840"/>
    </source>
</evidence>
<dbReference type="PROSITE" id="PS00211">
    <property type="entry name" value="ABC_TRANSPORTER_1"/>
    <property type="match status" value="1"/>
</dbReference>
<evidence type="ECO:0000256" key="8">
    <source>
        <dbReference type="ARBA" id="ARBA00022967"/>
    </source>
</evidence>
<dbReference type="GO" id="GO:0005886">
    <property type="term" value="C:plasma membrane"/>
    <property type="evidence" value="ECO:0007669"/>
    <property type="project" value="UniProtKB-SubCell"/>
</dbReference>
<evidence type="ECO:0000256" key="5">
    <source>
        <dbReference type="ARBA" id="ARBA00022519"/>
    </source>
</evidence>
<evidence type="ECO:0000259" key="10">
    <source>
        <dbReference type="PROSITE" id="PS50893"/>
    </source>
</evidence>
<evidence type="ECO:0000256" key="3">
    <source>
        <dbReference type="ARBA" id="ARBA00022448"/>
    </source>
</evidence>
<dbReference type="PANTHER" id="PTHR43297:SF14">
    <property type="entry name" value="ATPASE AAA-TYPE CORE DOMAIN-CONTAINING PROTEIN"/>
    <property type="match status" value="1"/>
</dbReference>
<dbReference type="InterPro" id="IPR003593">
    <property type="entry name" value="AAA+_ATPase"/>
</dbReference>
<comment type="subcellular location">
    <subcellularLocation>
        <location evidence="1">Cell inner membrane</location>
        <topology evidence="1">Peripheral membrane protein</topology>
    </subcellularLocation>
</comment>
<keyword evidence="9" id="KW-0472">Membrane</keyword>
<keyword evidence="4" id="KW-1003">Cell membrane</keyword>
<sequence>MHIDRLKIALGDRVLVDISFDIRRSLALVGQSGSGKSLTLKALLGLLEPSLEISIEKRSDFEWKRGVSLSLVPQNPFTALSPLTRIKDQMFLTRERQSELFALLGLEESLLERFPPELSGGQLQRVVVAIALGSNPKLLLLDEPTTALDPESKEAMIALLKTLQERMGFSMLFVTHDMSVASALCEDICILREGRVIEAGKTTDVITHPKEGYTQALIDAEFKTRGFRN</sequence>
<proteinExistence type="inferred from homology"/>
<feature type="domain" description="ABC transporter" evidence="10">
    <location>
        <begin position="1"/>
        <end position="218"/>
    </location>
</feature>
<dbReference type="GO" id="GO:0005524">
    <property type="term" value="F:ATP binding"/>
    <property type="evidence" value="ECO:0007669"/>
    <property type="project" value="UniProtKB-KW"/>
</dbReference>
<dbReference type="InterPro" id="IPR050388">
    <property type="entry name" value="ABC_Ni/Peptide_Import"/>
</dbReference>
<evidence type="ECO:0000313" key="12">
    <source>
        <dbReference type="Proteomes" id="UP000228859"/>
    </source>
</evidence>
<evidence type="ECO:0000256" key="1">
    <source>
        <dbReference type="ARBA" id="ARBA00004417"/>
    </source>
</evidence>
<dbReference type="Pfam" id="PF00005">
    <property type="entry name" value="ABC_tran"/>
    <property type="match status" value="1"/>
</dbReference>
<evidence type="ECO:0000256" key="2">
    <source>
        <dbReference type="ARBA" id="ARBA00005417"/>
    </source>
</evidence>
<evidence type="ECO:0000256" key="6">
    <source>
        <dbReference type="ARBA" id="ARBA00022741"/>
    </source>
</evidence>
<accession>A0A2D3WDL7</accession>
<name>A0A2D3WDL7_9BACT</name>
<comment type="similarity">
    <text evidence="2">Belongs to the ABC transporter superfamily.</text>
</comment>
<gene>
    <name evidence="11" type="ORF">CFH83_08325</name>
</gene>
<keyword evidence="7 11" id="KW-0067">ATP-binding</keyword>
<keyword evidence="3" id="KW-0813">Transport</keyword>
<organism evidence="11 12">
    <name type="scientific">Sulfuricurvum kujiense</name>
    <dbReference type="NCBI Taxonomy" id="148813"/>
    <lineage>
        <taxon>Bacteria</taxon>
        <taxon>Pseudomonadati</taxon>
        <taxon>Campylobacterota</taxon>
        <taxon>Epsilonproteobacteria</taxon>
        <taxon>Campylobacterales</taxon>
        <taxon>Sulfurimonadaceae</taxon>
        <taxon>Sulfuricurvum</taxon>
    </lineage>
</organism>
<dbReference type="SMART" id="SM00382">
    <property type="entry name" value="AAA"/>
    <property type="match status" value="1"/>
</dbReference>
<dbReference type="PROSITE" id="PS50893">
    <property type="entry name" value="ABC_TRANSPORTER_2"/>
    <property type="match status" value="1"/>
</dbReference>
<dbReference type="EMBL" id="DLUI01000119">
    <property type="protein sequence ID" value="DAB37985.1"/>
    <property type="molecule type" value="Genomic_DNA"/>
</dbReference>
<keyword evidence="5" id="KW-0997">Cell inner membrane</keyword>
<keyword evidence="8" id="KW-1278">Translocase</keyword>
<evidence type="ECO:0000256" key="9">
    <source>
        <dbReference type="ARBA" id="ARBA00023136"/>
    </source>
</evidence>
<comment type="caution">
    <text evidence="11">The sequence shown here is derived from an EMBL/GenBank/DDBJ whole genome shotgun (WGS) entry which is preliminary data.</text>
</comment>
<dbReference type="Gene3D" id="3.40.50.300">
    <property type="entry name" value="P-loop containing nucleotide triphosphate hydrolases"/>
    <property type="match status" value="1"/>
</dbReference>
<dbReference type="PANTHER" id="PTHR43297">
    <property type="entry name" value="OLIGOPEPTIDE TRANSPORT ATP-BINDING PROTEIN APPD"/>
    <property type="match status" value="1"/>
</dbReference>
<dbReference type="InterPro" id="IPR003439">
    <property type="entry name" value="ABC_transporter-like_ATP-bd"/>
</dbReference>
<keyword evidence="6" id="KW-0547">Nucleotide-binding</keyword>
<reference evidence="11 12" key="1">
    <citation type="journal article" date="2017" name="Front. Microbiol.">
        <title>Comparative Genomic Analysis of the Class Epsilonproteobacteria and Proposed Reclassification to Epsilonbacteraeota (phyl. nov.).</title>
        <authorList>
            <person name="Waite D.W."/>
            <person name="Vanwonterghem I."/>
            <person name="Rinke C."/>
            <person name="Parks D.H."/>
            <person name="Zhang Y."/>
            <person name="Takai K."/>
            <person name="Sievert S.M."/>
            <person name="Simon J."/>
            <person name="Campbell B.J."/>
            <person name="Hanson T.E."/>
            <person name="Woyke T."/>
            <person name="Klotz M.G."/>
            <person name="Hugenholtz P."/>
        </authorList>
    </citation>
    <scope>NUCLEOTIDE SEQUENCE [LARGE SCALE GENOMIC DNA]</scope>
    <source>
        <strain evidence="11">UBA12443</strain>
    </source>
</reference>